<dbReference type="RefSeq" id="WP_171242676.1">
    <property type="nucleotide sequence ID" value="NZ_JABEPQ010000001.1"/>
</dbReference>
<keyword evidence="4 5" id="KW-0472">Membrane</keyword>
<dbReference type="AlphaFoldDB" id="A0A849HCM5"/>
<sequence>MTAIRLALTELRRVTAGRLPRLAVIAMVLVPTLYGGLYLYANKDPYAGLSRVPAALVVEDKGTTLANGDRLDVGDQVADELVKSRSFGWKQVSREEANRGVREGDYDFALVVPADFSAALASSAEDKPRQAKLQLETNDANGYLARTIANQVVAEVSKSVASQVSSTAASQLLAGFTTIHDKVSQAADGAKKLSDGIAKADTGAHQLAKGSTDLVAGERQLVAGTKELSTGANAAASGADQLASGAGSLRSGLATLDQRTASLPTDTRRLADGASQVAAGNAKVAAAGQRVAKASSTITGDLTSARGRLAEQLRSAGFTDDEVQRVLAAADRVATPLRDANTQVQAASDDLTKLSAGAQQVASGADRLADAAGPLHDGISQAHAGSAKLASGATDLAAGNRKLATGADALSAGQETALDGATQLSKGAGDLASGLDQLKTGSAQLSKGLQDGLTSIPNPSAESRKAIAQTLGNPVGVQSNSLASAASYGAGLAPFFLSLALWIGAYVLFLLVKPLSSRALAAGQPSWRTALGGWLAPAVLGLVQAVLVYAVVLRFVGIDAAHPWLLIAFMAAVSMTFVMILHALAAGLGAPGKFLGLVFMVLQLVSAGGTFPWQTLPEPLHPLHHVLPMSYAVDGIRRLMYGGSLEGIWLDLAVLAAYLVGAFVLSSLAARRAGTWNALRIKPELAI</sequence>
<evidence type="ECO:0000256" key="2">
    <source>
        <dbReference type="ARBA" id="ARBA00022692"/>
    </source>
</evidence>
<evidence type="ECO:0000256" key="1">
    <source>
        <dbReference type="ARBA" id="ARBA00004141"/>
    </source>
</evidence>
<feature type="domain" description="ABC-2 type transporter transmembrane" evidence="6">
    <location>
        <begin position="441"/>
        <end position="667"/>
    </location>
</feature>
<evidence type="ECO:0000256" key="5">
    <source>
        <dbReference type="SAM" id="Phobius"/>
    </source>
</evidence>
<dbReference type="PANTHER" id="PTHR43077:SF5">
    <property type="entry name" value="PHAGE INFECTION PROTEIN"/>
    <property type="match status" value="1"/>
</dbReference>
<feature type="transmembrane region" description="Helical" evidence="5">
    <location>
        <begin position="488"/>
        <end position="512"/>
    </location>
</feature>
<comment type="caution">
    <text evidence="7">The sequence shown here is derived from an EMBL/GenBank/DDBJ whole genome shotgun (WGS) entry which is preliminary data.</text>
</comment>
<feature type="transmembrane region" description="Helical" evidence="5">
    <location>
        <begin position="564"/>
        <end position="587"/>
    </location>
</feature>
<evidence type="ECO:0000313" key="8">
    <source>
        <dbReference type="Proteomes" id="UP000588586"/>
    </source>
</evidence>
<evidence type="ECO:0000256" key="3">
    <source>
        <dbReference type="ARBA" id="ARBA00022989"/>
    </source>
</evidence>
<dbReference type="PANTHER" id="PTHR43077">
    <property type="entry name" value="TRANSPORT PERMEASE YVFS-RELATED"/>
    <property type="match status" value="1"/>
</dbReference>
<keyword evidence="3 5" id="KW-1133">Transmembrane helix</keyword>
<dbReference type="NCBIfam" id="TIGR03062">
    <property type="entry name" value="pip_yhgE_Cterm"/>
    <property type="match status" value="1"/>
</dbReference>
<keyword evidence="8" id="KW-1185">Reference proteome</keyword>
<accession>A0A849HCM5</accession>
<dbReference type="InterPro" id="IPR051328">
    <property type="entry name" value="T7SS_ABC-Transporter"/>
</dbReference>
<reference evidence="7 8" key="1">
    <citation type="submission" date="2020-04" db="EMBL/GenBank/DDBJ databases">
        <title>Knoellia sp. isolate from air conditioner.</title>
        <authorList>
            <person name="Chea S."/>
            <person name="Kim D.-U."/>
        </authorList>
    </citation>
    <scope>NUCLEOTIDE SEQUENCE [LARGE SCALE GENOMIC DNA]</scope>
    <source>
        <strain evidence="7 8">DB2414S</strain>
    </source>
</reference>
<dbReference type="NCBIfam" id="TIGR03061">
    <property type="entry name" value="pip_yhgE_Nterm"/>
    <property type="match status" value="1"/>
</dbReference>
<evidence type="ECO:0000259" key="6">
    <source>
        <dbReference type="Pfam" id="PF12698"/>
    </source>
</evidence>
<feature type="transmembrane region" description="Helical" evidence="5">
    <location>
        <begin position="594"/>
        <end position="613"/>
    </location>
</feature>
<name>A0A849HCM5_9MICO</name>
<protein>
    <submittedName>
        <fullName evidence="7">YhgE/Pip domain-containing protein</fullName>
    </submittedName>
</protein>
<feature type="transmembrane region" description="Helical" evidence="5">
    <location>
        <begin position="21"/>
        <end position="41"/>
    </location>
</feature>
<dbReference type="Pfam" id="PF12698">
    <property type="entry name" value="ABC2_membrane_3"/>
    <property type="match status" value="1"/>
</dbReference>
<comment type="subcellular location">
    <subcellularLocation>
        <location evidence="1">Membrane</location>
        <topology evidence="1">Multi-pass membrane protein</topology>
    </subcellularLocation>
</comment>
<gene>
    <name evidence="7" type="ORF">HJG52_06660</name>
</gene>
<dbReference type="GO" id="GO:0140359">
    <property type="term" value="F:ABC-type transporter activity"/>
    <property type="evidence" value="ECO:0007669"/>
    <property type="project" value="InterPro"/>
</dbReference>
<keyword evidence="2 5" id="KW-0812">Transmembrane</keyword>
<proteinExistence type="predicted"/>
<feature type="transmembrane region" description="Helical" evidence="5">
    <location>
        <begin position="648"/>
        <end position="670"/>
    </location>
</feature>
<dbReference type="EMBL" id="JABEPQ010000001">
    <property type="protein sequence ID" value="NNM45685.1"/>
    <property type="molecule type" value="Genomic_DNA"/>
</dbReference>
<dbReference type="NCBIfam" id="TIGR03057">
    <property type="entry name" value="xxxLxxG_by_4"/>
    <property type="match status" value="4"/>
</dbReference>
<dbReference type="InterPro" id="IPR013525">
    <property type="entry name" value="ABC2_TM"/>
</dbReference>
<feature type="transmembrane region" description="Helical" evidence="5">
    <location>
        <begin position="533"/>
        <end position="552"/>
    </location>
</feature>
<evidence type="ECO:0000256" key="4">
    <source>
        <dbReference type="ARBA" id="ARBA00023136"/>
    </source>
</evidence>
<dbReference type="GO" id="GO:0016020">
    <property type="term" value="C:membrane"/>
    <property type="evidence" value="ECO:0007669"/>
    <property type="project" value="UniProtKB-SubCell"/>
</dbReference>
<organism evidence="7 8">
    <name type="scientific">Knoellia koreensis</name>
    <dbReference type="NCBI Taxonomy" id="2730921"/>
    <lineage>
        <taxon>Bacteria</taxon>
        <taxon>Bacillati</taxon>
        <taxon>Actinomycetota</taxon>
        <taxon>Actinomycetes</taxon>
        <taxon>Micrococcales</taxon>
        <taxon>Intrasporangiaceae</taxon>
        <taxon>Knoellia</taxon>
    </lineage>
</organism>
<dbReference type="SUPFAM" id="SSF101967">
    <property type="entry name" value="Adhesin YadA, collagen-binding domain"/>
    <property type="match status" value="1"/>
</dbReference>
<dbReference type="Gene3D" id="3.40.1710.10">
    <property type="entry name" value="abc type-2 transporter like domain"/>
    <property type="match status" value="1"/>
</dbReference>
<dbReference type="InterPro" id="IPR017501">
    <property type="entry name" value="Phage_infect_YhgE_C"/>
</dbReference>
<dbReference type="InterPro" id="IPR017500">
    <property type="entry name" value="Phage_infect_YhgE_N"/>
</dbReference>
<dbReference type="InterPro" id="IPR023908">
    <property type="entry name" value="xxxLxxG_rpt"/>
</dbReference>
<evidence type="ECO:0000313" key="7">
    <source>
        <dbReference type="EMBL" id="NNM45685.1"/>
    </source>
</evidence>
<dbReference type="Proteomes" id="UP000588586">
    <property type="component" value="Unassembled WGS sequence"/>
</dbReference>
<dbReference type="InterPro" id="IPR011049">
    <property type="entry name" value="Serralysin-like_metalloprot_C"/>
</dbReference>